<evidence type="ECO:0000256" key="10">
    <source>
        <dbReference type="ARBA" id="ARBA00023303"/>
    </source>
</evidence>
<evidence type="ECO:0000256" key="1">
    <source>
        <dbReference type="ARBA" id="ARBA00004141"/>
    </source>
</evidence>
<proteinExistence type="inferred from homology"/>
<keyword evidence="18" id="KW-1185">Reference proteome</keyword>
<evidence type="ECO:0000313" key="17">
    <source>
        <dbReference type="EMBL" id="KAK3908880.1"/>
    </source>
</evidence>
<evidence type="ECO:0000256" key="2">
    <source>
        <dbReference type="ARBA" id="ARBA00022448"/>
    </source>
</evidence>
<keyword evidence="8 12" id="KW-0406">Ion transport</keyword>
<evidence type="ECO:0000256" key="9">
    <source>
        <dbReference type="ARBA" id="ARBA00023136"/>
    </source>
</evidence>
<reference evidence="17" key="1">
    <citation type="submission" date="2021-07" db="EMBL/GenBank/DDBJ databases">
        <authorList>
            <person name="Catto M.A."/>
            <person name="Jacobson A."/>
            <person name="Kennedy G."/>
            <person name="Labadie P."/>
            <person name="Hunt B.G."/>
            <person name="Srinivasan R."/>
        </authorList>
    </citation>
    <scope>NUCLEOTIDE SEQUENCE</scope>
    <source>
        <strain evidence="17">PL_HMW_Pooled</strain>
        <tissue evidence="17">Head</tissue>
    </source>
</reference>
<dbReference type="InterPro" id="IPR016449">
    <property type="entry name" value="K_chnl_inward-rec_Kir"/>
</dbReference>
<dbReference type="InterPro" id="IPR014756">
    <property type="entry name" value="Ig_E-set"/>
</dbReference>
<evidence type="ECO:0000256" key="11">
    <source>
        <dbReference type="PIRSR" id="PIRSR005465-1"/>
    </source>
</evidence>
<dbReference type="EMBL" id="JAHWGI010000083">
    <property type="protein sequence ID" value="KAK3908880.1"/>
    <property type="molecule type" value="Genomic_DNA"/>
</dbReference>
<reference evidence="17" key="2">
    <citation type="journal article" date="2023" name="BMC Genomics">
        <title>Pest status, molecular evolution, and epigenetic factors derived from the genome assembly of Frankliniella fusca, a thysanopteran phytovirus vector.</title>
        <authorList>
            <person name="Catto M.A."/>
            <person name="Labadie P.E."/>
            <person name="Jacobson A.L."/>
            <person name="Kennedy G.G."/>
            <person name="Srinivasan R."/>
            <person name="Hunt B.G."/>
        </authorList>
    </citation>
    <scope>NUCLEOTIDE SEQUENCE</scope>
    <source>
        <strain evidence="17">PL_HMW_Pooled</strain>
    </source>
</reference>
<dbReference type="GO" id="GO:1990573">
    <property type="term" value="P:potassium ion import across plasma membrane"/>
    <property type="evidence" value="ECO:0007669"/>
    <property type="project" value="TreeGrafter"/>
</dbReference>
<feature type="domain" description="Inward rectifier potassium channel C-terminal" evidence="16">
    <location>
        <begin position="182"/>
        <end position="349"/>
    </location>
</feature>
<dbReference type="Gene3D" id="1.10.287.70">
    <property type="match status" value="1"/>
</dbReference>
<dbReference type="Pfam" id="PF01007">
    <property type="entry name" value="IRK"/>
    <property type="match status" value="1"/>
</dbReference>
<evidence type="ECO:0000313" key="18">
    <source>
        <dbReference type="Proteomes" id="UP001219518"/>
    </source>
</evidence>
<keyword evidence="2 12" id="KW-0813">Transport</keyword>
<evidence type="ECO:0000256" key="3">
    <source>
        <dbReference type="ARBA" id="ARBA00022538"/>
    </source>
</evidence>
<organism evidence="17 18">
    <name type="scientific">Frankliniella fusca</name>
    <dbReference type="NCBI Taxonomy" id="407009"/>
    <lineage>
        <taxon>Eukaryota</taxon>
        <taxon>Metazoa</taxon>
        <taxon>Ecdysozoa</taxon>
        <taxon>Arthropoda</taxon>
        <taxon>Hexapoda</taxon>
        <taxon>Insecta</taxon>
        <taxon>Pterygota</taxon>
        <taxon>Neoptera</taxon>
        <taxon>Paraneoptera</taxon>
        <taxon>Thysanoptera</taxon>
        <taxon>Terebrantia</taxon>
        <taxon>Thripoidea</taxon>
        <taxon>Thripidae</taxon>
        <taxon>Frankliniella</taxon>
    </lineage>
</organism>
<keyword evidence="3 12" id="KW-0633">Potassium transport</keyword>
<dbReference type="InterPro" id="IPR041647">
    <property type="entry name" value="IRK_C"/>
</dbReference>
<comment type="caution">
    <text evidence="17">The sequence shown here is derived from an EMBL/GenBank/DDBJ whole genome shotgun (WGS) entry which is preliminary data.</text>
</comment>
<dbReference type="GO" id="GO:0005242">
    <property type="term" value="F:inward rectifier potassium channel activity"/>
    <property type="evidence" value="ECO:0007669"/>
    <property type="project" value="InterPro"/>
</dbReference>
<evidence type="ECO:0000256" key="5">
    <source>
        <dbReference type="ARBA" id="ARBA00022882"/>
    </source>
</evidence>
<keyword evidence="6 12" id="KW-0630">Potassium</keyword>
<evidence type="ECO:0000256" key="12">
    <source>
        <dbReference type="RuleBase" id="RU003822"/>
    </source>
</evidence>
<keyword evidence="5 12" id="KW-0851">Voltage-gated channel</keyword>
<evidence type="ECO:0000256" key="14">
    <source>
        <dbReference type="SAM" id="Phobius"/>
    </source>
</evidence>
<dbReference type="GO" id="GO:0034702">
    <property type="term" value="C:monoatomic ion channel complex"/>
    <property type="evidence" value="ECO:0007669"/>
    <property type="project" value="UniProtKB-KW"/>
</dbReference>
<dbReference type="Gene3D" id="2.60.40.1400">
    <property type="entry name" value="G protein-activated inward rectifier potassium channel 1"/>
    <property type="match status" value="1"/>
</dbReference>
<dbReference type="GO" id="GO:0005886">
    <property type="term" value="C:plasma membrane"/>
    <property type="evidence" value="ECO:0007669"/>
    <property type="project" value="TreeGrafter"/>
</dbReference>
<keyword evidence="4 12" id="KW-0812">Transmembrane</keyword>
<feature type="compositionally biased region" description="Basic and acidic residues" evidence="13">
    <location>
        <begin position="1"/>
        <end position="11"/>
    </location>
</feature>
<keyword evidence="9 14" id="KW-0472">Membrane</keyword>
<feature type="site" description="Role in the control of polyamine-mediated channel gating and in the blocking by intracellular magnesium" evidence="11">
    <location>
        <position position="161"/>
    </location>
</feature>
<comment type="subcellular location">
    <subcellularLocation>
        <location evidence="1 12">Membrane</location>
        <topology evidence="1 12">Multi-pass membrane protein</topology>
    </subcellularLocation>
</comment>
<feature type="transmembrane region" description="Helical" evidence="14">
    <location>
        <begin position="68"/>
        <end position="89"/>
    </location>
</feature>
<feature type="domain" description="Potassium channel inwardly rectifying transmembrane" evidence="15">
    <location>
        <begin position="33"/>
        <end position="175"/>
    </location>
</feature>
<evidence type="ECO:0000256" key="13">
    <source>
        <dbReference type="SAM" id="MobiDB-lite"/>
    </source>
</evidence>
<sequence>MDDSGKSRAEDASVPLTSGSSTVIHRHHAHRLVGKPGEVRVLQLNVQDKHKRFAQDLFNTLVECRWRYTLLVFLLSHFVSWFLFALAWYCMALAHGDMDEEAVREPGQLPCLINVADFTSAFIFSMESQTTIGYGTAYPSRDCPQAVVVLCFQSVCGMIIEAFSVGIVFAKLTRPHLRSQTLLFSRRAVVAVREGRLTLMFRVGDIRKSQLVSARLWAEVRRAGVDADPDHTELAVTFNGNGKNLSTAWPATVMHVIDEHSPLYRFDPRDVQREPFEILVYLEGTNQATGQTTQARTSYTHTEILWGHKLYPMLRFDRRHNKFEADFNHFHETIEVDTPLCSAHDLNRVRRLSELSVLHPITESREETSVNIEA</sequence>
<dbReference type="FunFam" id="1.10.287.70:FF:000019">
    <property type="entry name" value="G protein-activated inward rectifier potassium channel 1"/>
    <property type="match status" value="1"/>
</dbReference>
<evidence type="ECO:0000256" key="8">
    <source>
        <dbReference type="ARBA" id="ARBA00023065"/>
    </source>
</evidence>
<dbReference type="AlphaFoldDB" id="A0AAE1GW10"/>
<evidence type="ECO:0000256" key="7">
    <source>
        <dbReference type="ARBA" id="ARBA00022989"/>
    </source>
</evidence>
<gene>
    <name evidence="17" type="ORF">KUF71_019136</name>
</gene>
<dbReference type="PIRSF" id="PIRSF005465">
    <property type="entry name" value="GIRK_kir"/>
    <property type="match status" value="1"/>
</dbReference>
<dbReference type="Proteomes" id="UP001219518">
    <property type="component" value="Unassembled WGS sequence"/>
</dbReference>
<keyword evidence="10 12" id="KW-0407">Ion channel</keyword>
<protein>
    <submittedName>
        <fullName evidence="17">ATP-sensitive inward rectifier potassium channel 12</fullName>
    </submittedName>
</protein>
<feature type="region of interest" description="Disordered" evidence="13">
    <location>
        <begin position="1"/>
        <end position="22"/>
    </location>
</feature>
<accession>A0AAE1GW10</accession>
<dbReference type="Pfam" id="PF17655">
    <property type="entry name" value="IRK_C"/>
    <property type="match status" value="1"/>
</dbReference>
<evidence type="ECO:0000259" key="15">
    <source>
        <dbReference type="Pfam" id="PF01007"/>
    </source>
</evidence>
<dbReference type="PRINTS" id="PR01320">
    <property type="entry name" value="KIRCHANNEL"/>
</dbReference>
<dbReference type="PANTHER" id="PTHR11767:SF113">
    <property type="entry name" value="INWARDLY RECTIFYING POTASSIUM CHANNEL 2, ISOFORM D"/>
    <property type="match status" value="1"/>
</dbReference>
<dbReference type="GO" id="GO:0034765">
    <property type="term" value="P:regulation of monoatomic ion transmembrane transport"/>
    <property type="evidence" value="ECO:0007669"/>
    <property type="project" value="TreeGrafter"/>
</dbReference>
<evidence type="ECO:0000256" key="6">
    <source>
        <dbReference type="ARBA" id="ARBA00022958"/>
    </source>
</evidence>
<comment type="similarity">
    <text evidence="12">Belongs to the inward rectifier-type potassium channel (TC 1.A.2.1) family.</text>
</comment>
<keyword evidence="7 14" id="KW-1133">Transmembrane helix</keyword>
<evidence type="ECO:0000256" key="4">
    <source>
        <dbReference type="ARBA" id="ARBA00022692"/>
    </source>
</evidence>
<evidence type="ECO:0000259" key="16">
    <source>
        <dbReference type="Pfam" id="PF17655"/>
    </source>
</evidence>
<dbReference type="SUPFAM" id="SSF81296">
    <property type="entry name" value="E set domains"/>
    <property type="match status" value="1"/>
</dbReference>
<dbReference type="PANTHER" id="PTHR11767">
    <property type="entry name" value="INWARD RECTIFIER POTASSIUM CHANNEL"/>
    <property type="match status" value="1"/>
</dbReference>
<feature type="transmembrane region" description="Helical" evidence="14">
    <location>
        <begin position="146"/>
        <end position="170"/>
    </location>
</feature>
<name>A0AAE1GW10_9NEOP</name>
<dbReference type="InterPro" id="IPR013518">
    <property type="entry name" value="K_chnl_inward-rec_Kir_cyto"/>
</dbReference>
<dbReference type="SUPFAM" id="SSF81324">
    <property type="entry name" value="Voltage-gated potassium channels"/>
    <property type="match status" value="1"/>
</dbReference>
<dbReference type="InterPro" id="IPR040445">
    <property type="entry name" value="Kir_TM"/>
</dbReference>